<evidence type="ECO:0000313" key="2">
    <source>
        <dbReference type="EMBL" id="MEV0971046.1"/>
    </source>
</evidence>
<gene>
    <name evidence="2" type="ORF">AB0I59_20650</name>
</gene>
<protein>
    <submittedName>
        <fullName evidence="2">Uncharacterized protein</fullName>
    </submittedName>
</protein>
<keyword evidence="3" id="KW-1185">Reference proteome</keyword>
<dbReference type="RefSeq" id="WP_358134974.1">
    <property type="nucleotide sequence ID" value="NZ_JBFALK010000011.1"/>
</dbReference>
<sequence length="84" mass="9275">MLRSEASVEGPLHAYLAIPTQFFPDVLVLLITFVEETEIPQERPGDGLHLTAASAAHMPGLVITFGSSSSHRRRRSSTVRTRPY</sequence>
<evidence type="ECO:0000313" key="3">
    <source>
        <dbReference type="Proteomes" id="UP001551675"/>
    </source>
</evidence>
<feature type="transmembrane region" description="Helical" evidence="1">
    <location>
        <begin position="47"/>
        <end position="66"/>
    </location>
</feature>
<keyword evidence="1" id="KW-0812">Transmembrane</keyword>
<proteinExistence type="predicted"/>
<dbReference type="EMBL" id="JBFALK010000011">
    <property type="protein sequence ID" value="MEV0971046.1"/>
    <property type="molecule type" value="Genomic_DNA"/>
</dbReference>
<name>A0ABV3GHB6_MICGL</name>
<evidence type="ECO:0000256" key="1">
    <source>
        <dbReference type="SAM" id="Phobius"/>
    </source>
</evidence>
<reference evidence="2 3" key="1">
    <citation type="submission" date="2024-06" db="EMBL/GenBank/DDBJ databases">
        <title>The Natural Products Discovery Center: Release of the First 8490 Sequenced Strains for Exploring Actinobacteria Biosynthetic Diversity.</title>
        <authorList>
            <person name="Kalkreuter E."/>
            <person name="Kautsar S.A."/>
            <person name="Yang D."/>
            <person name="Bader C.D."/>
            <person name="Teijaro C.N."/>
            <person name="Fluegel L."/>
            <person name="Davis C.M."/>
            <person name="Simpson J.R."/>
            <person name="Lauterbach L."/>
            <person name="Steele A.D."/>
            <person name="Gui C."/>
            <person name="Meng S."/>
            <person name="Li G."/>
            <person name="Viehrig K."/>
            <person name="Ye F."/>
            <person name="Su P."/>
            <person name="Kiefer A.F."/>
            <person name="Nichols A."/>
            <person name="Cepeda A.J."/>
            <person name="Yan W."/>
            <person name="Fan B."/>
            <person name="Jiang Y."/>
            <person name="Adhikari A."/>
            <person name="Zheng C.-J."/>
            <person name="Schuster L."/>
            <person name="Cowan T.M."/>
            <person name="Smanski M.J."/>
            <person name="Chevrette M.G."/>
            <person name="De Carvalho L.P.S."/>
            <person name="Shen B."/>
        </authorList>
    </citation>
    <scope>NUCLEOTIDE SEQUENCE [LARGE SCALE GENOMIC DNA]</scope>
    <source>
        <strain evidence="2 3">NPDC050100</strain>
    </source>
</reference>
<dbReference type="Proteomes" id="UP001551675">
    <property type="component" value="Unassembled WGS sequence"/>
</dbReference>
<comment type="caution">
    <text evidence="2">The sequence shown here is derived from an EMBL/GenBank/DDBJ whole genome shotgun (WGS) entry which is preliminary data.</text>
</comment>
<organism evidence="2 3">
    <name type="scientific">Microtetraspora glauca</name>
    <dbReference type="NCBI Taxonomy" id="1996"/>
    <lineage>
        <taxon>Bacteria</taxon>
        <taxon>Bacillati</taxon>
        <taxon>Actinomycetota</taxon>
        <taxon>Actinomycetes</taxon>
        <taxon>Streptosporangiales</taxon>
        <taxon>Streptosporangiaceae</taxon>
        <taxon>Microtetraspora</taxon>
    </lineage>
</organism>
<accession>A0ABV3GHB6</accession>
<keyword evidence="1" id="KW-0472">Membrane</keyword>
<feature type="transmembrane region" description="Helical" evidence="1">
    <location>
        <begin position="12"/>
        <end position="35"/>
    </location>
</feature>
<keyword evidence="1" id="KW-1133">Transmembrane helix</keyword>